<feature type="transmembrane region" description="Helical" evidence="6">
    <location>
        <begin position="436"/>
        <end position="457"/>
    </location>
</feature>
<keyword evidence="5 6" id="KW-0472">Membrane</keyword>
<dbReference type="PANTHER" id="PTHR30250">
    <property type="entry name" value="PST FAMILY PREDICTED COLANIC ACID TRANSPORTER"/>
    <property type="match status" value="1"/>
</dbReference>
<comment type="subcellular location">
    <subcellularLocation>
        <location evidence="1">Cell membrane</location>
        <topology evidence="1">Multi-pass membrane protein</topology>
    </subcellularLocation>
</comment>
<proteinExistence type="predicted"/>
<protein>
    <submittedName>
        <fullName evidence="7">Membrane protein involved in the export of O-antigen and teichoic acid</fullName>
    </submittedName>
</protein>
<feature type="transmembrane region" description="Helical" evidence="6">
    <location>
        <begin position="93"/>
        <end position="113"/>
    </location>
</feature>
<feature type="transmembrane region" description="Helical" evidence="6">
    <location>
        <begin position="232"/>
        <end position="257"/>
    </location>
</feature>
<feature type="transmembrane region" description="Helical" evidence="6">
    <location>
        <begin position="313"/>
        <end position="335"/>
    </location>
</feature>
<feature type="transmembrane region" description="Helical" evidence="6">
    <location>
        <begin position="18"/>
        <end position="41"/>
    </location>
</feature>
<evidence type="ECO:0000313" key="7">
    <source>
        <dbReference type="EMBL" id="SDN49159.1"/>
    </source>
</evidence>
<dbReference type="InterPro" id="IPR050833">
    <property type="entry name" value="Poly_Biosynth_Transport"/>
</dbReference>
<keyword evidence="3 6" id="KW-0812">Transmembrane</keyword>
<dbReference type="RefSeq" id="WP_089736573.1">
    <property type="nucleotide sequence ID" value="NZ_FNIA01000048.1"/>
</dbReference>
<dbReference type="AlphaFoldDB" id="A0A1H0BU41"/>
<feature type="transmembrane region" description="Helical" evidence="6">
    <location>
        <begin position="269"/>
        <end position="292"/>
    </location>
</feature>
<dbReference type="Proteomes" id="UP000199370">
    <property type="component" value="Unassembled WGS sequence"/>
</dbReference>
<evidence type="ECO:0000256" key="2">
    <source>
        <dbReference type="ARBA" id="ARBA00022475"/>
    </source>
</evidence>
<organism evidence="7 8">
    <name type="scientific">Haloarchaeobius iranensis</name>
    <dbReference type="NCBI Taxonomy" id="996166"/>
    <lineage>
        <taxon>Archaea</taxon>
        <taxon>Methanobacteriati</taxon>
        <taxon>Methanobacteriota</taxon>
        <taxon>Stenosarchaea group</taxon>
        <taxon>Halobacteria</taxon>
        <taxon>Halobacteriales</taxon>
        <taxon>Halorubellaceae</taxon>
        <taxon>Haloarchaeobius</taxon>
    </lineage>
</organism>
<feature type="transmembrane region" description="Helical" evidence="6">
    <location>
        <begin position="402"/>
        <end position="424"/>
    </location>
</feature>
<dbReference type="PANTHER" id="PTHR30250:SF27">
    <property type="entry name" value="POLYSACCHARIDE BIOSYNTHESIS PROTEIN"/>
    <property type="match status" value="1"/>
</dbReference>
<keyword evidence="8" id="KW-1185">Reference proteome</keyword>
<dbReference type="OrthoDB" id="19148at2157"/>
<dbReference type="Pfam" id="PF01943">
    <property type="entry name" value="Polysacc_synt"/>
    <property type="match status" value="1"/>
</dbReference>
<reference evidence="7 8" key="1">
    <citation type="submission" date="2016-10" db="EMBL/GenBank/DDBJ databases">
        <authorList>
            <person name="de Groot N.N."/>
        </authorList>
    </citation>
    <scope>NUCLEOTIDE SEQUENCE [LARGE SCALE GENOMIC DNA]</scope>
    <source>
        <strain evidence="8">EB21,IBRC-M 10013,KCTC 4048</strain>
    </source>
</reference>
<keyword evidence="4 6" id="KW-1133">Transmembrane helix</keyword>
<evidence type="ECO:0000313" key="8">
    <source>
        <dbReference type="Proteomes" id="UP000199370"/>
    </source>
</evidence>
<dbReference type="STRING" id="996166.SAMN05192554_1482"/>
<accession>A0A1H0BU41</accession>
<evidence type="ECO:0000256" key="3">
    <source>
        <dbReference type="ARBA" id="ARBA00022692"/>
    </source>
</evidence>
<feature type="transmembrane region" description="Helical" evidence="6">
    <location>
        <begin position="376"/>
        <end position="396"/>
    </location>
</feature>
<feature type="transmembrane region" description="Helical" evidence="6">
    <location>
        <begin position="341"/>
        <end position="364"/>
    </location>
</feature>
<evidence type="ECO:0000256" key="4">
    <source>
        <dbReference type="ARBA" id="ARBA00022989"/>
    </source>
</evidence>
<feature type="transmembrane region" description="Helical" evidence="6">
    <location>
        <begin position="61"/>
        <end position="81"/>
    </location>
</feature>
<gene>
    <name evidence="7" type="ORF">SAMN05192554_1482</name>
</gene>
<feature type="transmembrane region" description="Helical" evidence="6">
    <location>
        <begin position="164"/>
        <end position="186"/>
    </location>
</feature>
<dbReference type="InterPro" id="IPR002797">
    <property type="entry name" value="Polysacc_synth"/>
</dbReference>
<feature type="transmembrane region" description="Helical" evidence="6">
    <location>
        <begin position="133"/>
        <end position="152"/>
    </location>
</feature>
<name>A0A1H0BU41_9EURY</name>
<evidence type="ECO:0000256" key="1">
    <source>
        <dbReference type="ARBA" id="ARBA00004651"/>
    </source>
</evidence>
<feature type="transmembrane region" description="Helical" evidence="6">
    <location>
        <begin position="463"/>
        <end position="483"/>
    </location>
</feature>
<dbReference type="EMBL" id="FNIA01000048">
    <property type="protein sequence ID" value="SDN49159.1"/>
    <property type="molecule type" value="Genomic_DNA"/>
</dbReference>
<sequence>MTTEEEQGDSSSSGLDTLAVGGAVLFGGMIIQLGLGFLGRAAIARELGQFDYGAVSLGRTLLVTATAVSLLGVNLGIGRHLPRLDDVRKRRGVVVSGIQLAIPASLVVTLAIVTQADRVATTVFGDPTVAPSLRVFGLAVPLAVMMKLAIGAAQGAQESVPKVVIRNVALPVSQLGFIVFALLIGGEAVSVSWAYFGSYLVAGTLGVYYLLRHSPLSLSSGSAGFHRDLLSFSLPLMLVSVMELVFEQLDTYIIWYYSNVETVGVYQAVYPLATLLTVVLISFRFIAMPVLSGLHEDNADDQMKALYQTVSKWILVATAPLFLAAVVFPEASIALTFGPKYTGGAIALQILAVGFLTHAVLGLNGATLTAVGRTRAVFVANAIAAVVNLLLNFLLIPKYPLVGAAVATTAAYVLLNVGFSAYLYVVTRISPFTWDFARLGVMTTVLIGVWSPLSSLVRNEVGLLIPVLGLYGLVYFTLSVRYARISEAERRLVAQLETKLGRDLDSARQVVSVLRR</sequence>
<dbReference type="CDD" id="cd13128">
    <property type="entry name" value="MATE_Wzx_like"/>
    <property type="match status" value="1"/>
</dbReference>
<dbReference type="GO" id="GO:0005886">
    <property type="term" value="C:plasma membrane"/>
    <property type="evidence" value="ECO:0007669"/>
    <property type="project" value="UniProtKB-SubCell"/>
</dbReference>
<evidence type="ECO:0000256" key="5">
    <source>
        <dbReference type="ARBA" id="ARBA00023136"/>
    </source>
</evidence>
<evidence type="ECO:0000256" key="6">
    <source>
        <dbReference type="SAM" id="Phobius"/>
    </source>
</evidence>
<feature type="transmembrane region" description="Helical" evidence="6">
    <location>
        <begin position="192"/>
        <end position="211"/>
    </location>
</feature>
<keyword evidence="2" id="KW-1003">Cell membrane</keyword>